<dbReference type="InterPro" id="IPR017937">
    <property type="entry name" value="Thioredoxin_CS"/>
</dbReference>
<dbReference type="SUPFAM" id="SSF52833">
    <property type="entry name" value="Thioredoxin-like"/>
    <property type="match status" value="2"/>
</dbReference>
<dbReference type="AlphaFoldDB" id="A0A9Q0LT74"/>
<dbReference type="Gene3D" id="3.40.30.10">
    <property type="entry name" value="Glutaredoxin"/>
    <property type="match status" value="2"/>
</dbReference>
<dbReference type="InterPro" id="IPR036249">
    <property type="entry name" value="Thioredoxin-like_sf"/>
</dbReference>
<comment type="caution">
    <text evidence="3">The sequence shown here is derived from an EMBL/GenBank/DDBJ whole genome shotgun (WGS) entry which is preliminary data.</text>
</comment>
<protein>
    <submittedName>
        <fullName evidence="3">Thioredoxin-like protein</fullName>
    </submittedName>
</protein>
<gene>
    <name evidence="3" type="ORF">M0811_05038</name>
</gene>
<dbReference type="CDD" id="cd02947">
    <property type="entry name" value="TRX_family"/>
    <property type="match status" value="2"/>
</dbReference>
<dbReference type="OMA" id="RWVKNPS"/>
<organism evidence="3 4">
    <name type="scientific">Anaeramoeba ignava</name>
    <name type="common">Anaerobic marine amoeba</name>
    <dbReference type="NCBI Taxonomy" id="1746090"/>
    <lineage>
        <taxon>Eukaryota</taxon>
        <taxon>Metamonada</taxon>
        <taxon>Anaeramoebidae</taxon>
        <taxon>Anaeramoeba</taxon>
    </lineage>
</organism>
<dbReference type="PRINTS" id="PR00421">
    <property type="entry name" value="THIOREDOXIN"/>
</dbReference>
<dbReference type="PANTHER" id="PTHR46115">
    <property type="entry name" value="THIOREDOXIN-LIKE PROTEIN 1"/>
    <property type="match status" value="1"/>
</dbReference>
<keyword evidence="4" id="KW-1185">Reference proteome</keyword>
<reference evidence="3" key="1">
    <citation type="submission" date="2022-10" db="EMBL/GenBank/DDBJ databases">
        <title>Novel sulphate-reducing endosymbionts in the free-living metamonad Anaeramoeba.</title>
        <authorList>
            <person name="Jerlstrom-Hultqvist J."/>
            <person name="Cepicka I."/>
            <person name="Gallot-Lavallee L."/>
            <person name="Salas-Leiva D."/>
            <person name="Curtis B.A."/>
            <person name="Zahonova K."/>
            <person name="Pipaliya S."/>
            <person name="Dacks J."/>
            <person name="Roger A.J."/>
        </authorList>
    </citation>
    <scope>NUCLEOTIDE SEQUENCE</scope>
    <source>
        <strain evidence="3">BMAN</strain>
    </source>
</reference>
<dbReference type="EMBL" id="JAPDFW010000054">
    <property type="protein sequence ID" value="KAJ5078250.1"/>
    <property type="molecule type" value="Genomic_DNA"/>
</dbReference>
<dbReference type="OrthoDB" id="10263751at2759"/>
<evidence type="ECO:0000256" key="1">
    <source>
        <dbReference type="ARBA" id="ARBA00023157"/>
    </source>
</evidence>
<evidence type="ECO:0000259" key="2">
    <source>
        <dbReference type="PROSITE" id="PS51352"/>
    </source>
</evidence>
<sequence length="217" mass="25048">MPCKIISPVFIDLSKKYTNVVFLKVDVDQFSDLAQRFSIRAMPTFSFIKKEKEVDSFAGADPTKLEKTIIQYGGKVDPDFDKKQKEEKAKKIENQKKTTSKEDHGEVVIIESQEELHDLFKNRPDNLFVIDFYADWCGPCRRMTPVIVKLSKQYKDKVTFVKVDADIHSDICDQCDIRSLPTFCFFKYVDGEILKVDTMIGANPSKFEQLISKHSKK</sequence>
<evidence type="ECO:0000313" key="4">
    <source>
        <dbReference type="Proteomes" id="UP001149090"/>
    </source>
</evidence>
<proteinExistence type="predicted"/>
<dbReference type="Proteomes" id="UP001149090">
    <property type="component" value="Unassembled WGS sequence"/>
</dbReference>
<feature type="domain" description="Thioredoxin" evidence="2">
    <location>
        <begin position="86"/>
        <end position="216"/>
    </location>
</feature>
<dbReference type="PROSITE" id="PS00194">
    <property type="entry name" value="THIOREDOXIN_1"/>
    <property type="match status" value="1"/>
</dbReference>
<name>A0A9Q0LT74_ANAIG</name>
<keyword evidence="1" id="KW-1015">Disulfide bond</keyword>
<dbReference type="InterPro" id="IPR013766">
    <property type="entry name" value="Thioredoxin_domain"/>
</dbReference>
<dbReference type="PROSITE" id="PS51352">
    <property type="entry name" value="THIOREDOXIN_2"/>
    <property type="match status" value="1"/>
</dbReference>
<accession>A0A9Q0LT74</accession>
<evidence type="ECO:0000313" key="3">
    <source>
        <dbReference type="EMBL" id="KAJ5078250.1"/>
    </source>
</evidence>
<dbReference type="Pfam" id="PF00085">
    <property type="entry name" value="Thioredoxin"/>
    <property type="match status" value="2"/>
</dbReference>